<sequence>MSTYSFKLAMFTREARVASSWSRSAIMAPVSSRSWRRMKATDVPVFLQSFSLSASTEVCSLEMTWVIH</sequence>
<dbReference type="EnsemblPlants" id="OMERI04G25670.4">
    <property type="protein sequence ID" value="OMERI04G25670.4"/>
    <property type="gene ID" value="OMERI04G25670"/>
</dbReference>
<organism evidence="1">
    <name type="scientific">Oryza meridionalis</name>
    <dbReference type="NCBI Taxonomy" id="40149"/>
    <lineage>
        <taxon>Eukaryota</taxon>
        <taxon>Viridiplantae</taxon>
        <taxon>Streptophyta</taxon>
        <taxon>Embryophyta</taxon>
        <taxon>Tracheophyta</taxon>
        <taxon>Spermatophyta</taxon>
        <taxon>Magnoliopsida</taxon>
        <taxon>Liliopsida</taxon>
        <taxon>Poales</taxon>
        <taxon>Poaceae</taxon>
        <taxon>BOP clade</taxon>
        <taxon>Oryzoideae</taxon>
        <taxon>Oryzeae</taxon>
        <taxon>Oryzinae</taxon>
        <taxon>Oryza</taxon>
    </lineage>
</organism>
<keyword evidence="2" id="KW-1185">Reference proteome</keyword>
<proteinExistence type="predicted"/>
<reference evidence="1" key="1">
    <citation type="submission" date="2015-04" db="UniProtKB">
        <authorList>
            <consortium name="EnsemblPlants"/>
        </authorList>
    </citation>
    <scope>IDENTIFICATION</scope>
</reference>
<evidence type="ECO:0000313" key="2">
    <source>
        <dbReference type="Proteomes" id="UP000008021"/>
    </source>
</evidence>
<dbReference type="Gramene" id="OMERI04G25670.4">
    <property type="protein sequence ID" value="OMERI04G25670.4"/>
    <property type="gene ID" value="OMERI04G25670"/>
</dbReference>
<dbReference type="Proteomes" id="UP000008021">
    <property type="component" value="Chromosome 4"/>
</dbReference>
<dbReference type="HOGENOM" id="CLU_2798286_0_0_1"/>
<name>A0A0E0DKG9_9ORYZ</name>
<protein>
    <submittedName>
        <fullName evidence="1">Uncharacterized protein</fullName>
    </submittedName>
</protein>
<accession>A0A0E0DKG9</accession>
<dbReference type="AlphaFoldDB" id="A0A0E0DKG9"/>
<reference evidence="1" key="2">
    <citation type="submission" date="2018-05" db="EMBL/GenBank/DDBJ databases">
        <title>OmerRS3 (Oryza meridionalis Reference Sequence Version 3).</title>
        <authorList>
            <person name="Zhang J."/>
            <person name="Kudrna D."/>
            <person name="Lee S."/>
            <person name="Talag J."/>
            <person name="Welchert J."/>
            <person name="Wing R.A."/>
        </authorList>
    </citation>
    <scope>NUCLEOTIDE SEQUENCE [LARGE SCALE GENOMIC DNA]</scope>
    <source>
        <strain evidence="1">cv. OR44</strain>
    </source>
</reference>
<evidence type="ECO:0000313" key="1">
    <source>
        <dbReference type="EnsemblPlants" id="OMERI04G25670.4"/>
    </source>
</evidence>